<dbReference type="GO" id="GO:0008270">
    <property type="term" value="F:zinc ion binding"/>
    <property type="evidence" value="ECO:0007669"/>
    <property type="project" value="UniProtKB-KW"/>
</dbReference>
<dbReference type="InterPro" id="IPR006045">
    <property type="entry name" value="Cupin_1"/>
</dbReference>
<evidence type="ECO:0000313" key="9">
    <source>
        <dbReference type="Proteomes" id="UP000631114"/>
    </source>
</evidence>
<feature type="compositionally biased region" description="Polar residues" evidence="5">
    <location>
        <begin position="76"/>
        <end position="92"/>
    </location>
</feature>
<feature type="compositionally biased region" description="Basic and acidic residues" evidence="5">
    <location>
        <begin position="1562"/>
        <end position="1581"/>
    </location>
</feature>
<dbReference type="PANTHER" id="PTHR31189">
    <property type="entry name" value="OS03G0336100 PROTEIN-RELATED"/>
    <property type="match status" value="1"/>
</dbReference>
<sequence>MKERGKESLIHTVNSTARHPVTPPNPIYVPPHRRYATPPNLVYVPPNRRSTPSPSDVPHNRRYTPSPSVVPHNRRSTPSPSVVPHNQRSNAAPNRLSVVPPNRKFTASPNRLSVVPPNRRSTAVLTRLYVMPPNRIMEKKNLRTDNLIDDVEDVEEAFICCVCLDLLYKPIVLEEEKRRGFFSPQLGDNVLRAHSCEESNCLDSPETFSSMCFQAAPYGSTCSNGKINTSSTVEKQTPDMLAHANASLLSAEAHSGSEVTNTLAVEERIPKVCLELDHLLEKRFPKEYALRREAVQLQPIHGQQAQLVSIFTKTKLCSQAPNLMDRSVPIHRLPYLELLVLVRLNRGLNVHLGVGCDYCGMYPIVGERYKCKDCEEAIGFDLCGECYNTSSKLPGRFNQQHTPEHKFEPVKSDLIRNIMRRLVSEHSEDSSALVLSDDASEDLEDGFPSHAPSDDTPEDQEGDSHSTVPSLKEEEAMKKNRKVDMEDKKSRAARSKAEAESSMIKDTSLGVVATITRIVALFSHWKAKIGWIYKDGLVEKKLKIGDVYRIPAGSVLYFVNTGEGQILQMICSIDTSESLGMGAFQGAMMASHVNPRATEYGILLRGSAMNAVLKEGDVFWVLPICQIASPQGPFEFFGFTTSAGNNHPSFSLGLAQFSEQRMDMNLLQHLVFDMVMWIHVSNAVFVGNDSRMKLKGFETANADNLSSLVIDEVENVEEAFLCSVCLDLLYKPIVLGLIIKNTAVIEPLVNNTHYYANAYIIILEKEKNQGFFSPQLGDNVLSAHSCEKSNCLDSPEAFSSMCSQAASYGSTCSNGKINTSSTVEKQTPDMLAHANASLLSAEAHSGLEVISALAVEESSILENDLKDGICELVSISDVLCVACKQLLFRPAVLNCGHVCCQSCIVIPVNEALRCQLCQSSHPKGLPKVCLELDHLLEKIFPKEYALRREAVQLQPIHGQQGNPSAGAKLDRQKCPQSSPPLTWSYLSWLGDRGLNVHLGIGCDYCGMFPIVGERYKCNDCEEAIGFDLCGECYNTSSKLPGRFNQQHTPEHKFELVNSDLIRNIMRRLVSEHFEDSSAPVLSDDASEDLEDGHPSHAPSDDTPENQEGDSHSTAQSFTLAFGYSEGSGGYEEEEEGRYGGGGEEQVFLLPKSRQVMRSEAGEFRVVSGFNVGKKRSGIDSQPPMHIGFINMEPKSLFVPQYLDSSLIIFVRRGKAKIGWIYKDGLVEKNLKIGDVYRIPAGSTFYIVNTGEGQILQMICSIDTSESLGTGAFQSFFIGGGLSPMSILAGFDERTLTTAFNVSSSQLESIFTRQQEGPFVFVNGTHESSKWASFMQLKHQERPYDIAEQDEVDKTDEQDSWTWRKLMNFVVGEKAPKRSVKSTDAYNLYDRKPDFVNKYGSSLALTDKDYAPLAHSDIGVYHVNLTAGAMMAPHVNPRATEYGVVLMGSGSIQVVYPNGTSAMNTVVNEGDVFWVPRYFPFSQIASRHGPFEFFGFTTSAGNNHPQFLIGASSILRTMNGPELATAFGVSQDRFTKLINAQNESAILPSAPAAPPRQGRRHKHEQEQEQEHEQEHEHHKQTDPEGELIELW</sequence>
<keyword evidence="2 4" id="KW-0863">Zinc-finger</keyword>
<dbReference type="CDD" id="cd02338">
    <property type="entry name" value="ZZ_PCMF_like"/>
    <property type="match status" value="2"/>
</dbReference>
<dbReference type="InterPro" id="IPR001841">
    <property type="entry name" value="Znf_RING"/>
</dbReference>
<dbReference type="EMBL" id="JADFTS010000005">
    <property type="protein sequence ID" value="KAF9604808.1"/>
    <property type="molecule type" value="Genomic_DNA"/>
</dbReference>
<feature type="region of interest" description="Disordered" evidence="5">
    <location>
        <begin position="1076"/>
        <end position="1112"/>
    </location>
</feature>
<dbReference type="SMART" id="SM00291">
    <property type="entry name" value="ZnF_ZZ"/>
    <property type="match status" value="2"/>
</dbReference>
<dbReference type="CDD" id="cd02244">
    <property type="entry name" value="cupin_7S_vicilin-like_N"/>
    <property type="match status" value="1"/>
</dbReference>
<dbReference type="SUPFAM" id="SSF51182">
    <property type="entry name" value="RmlC-like cupins"/>
    <property type="match status" value="2"/>
</dbReference>
<evidence type="ECO:0000256" key="4">
    <source>
        <dbReference type="PROSITE-ProRule" id="PRU00228"/>
    </source>
</evidence>
<dbReference type="Pfam" id="PF00569">
    <property type="entry name" value="ZZ"/>
    <property type="match status" value="2"/>
</dbReference>
<evidence type="ECO:0000256" key="5">
    <source>
        <dbReference type="SAM" id="MobiDB-lite"/>
    </source>
</evidence>
<dbReference type="Gene3D" id="3.30.40.10">
    <property type="entry name" value="Zinc/RING finger domain, C3HC4 (zinc finger)"/>
    <property type="match status" value="1"/>
</dbReference>
<name>A0A835LQX5_9MAGN</name>
<dbReference type="InterPro" id="IPR011051">
    <property type="entry name" value="RmlC_Cupin_sf"/>
</dbReference>
<dbReference type="FunFam" id="3.30.60.90:FF:000014">
    <property type="entry name" value="E3 ubiquitin-protein ligase PRT1"/>
    <property type="match status" value="2"/>
</dbReference>
<dbReference type="InterPro" id="IPR014710">
    <property type="entry name" value="RmlC-like_jellyroll"/>
</dbReference>
<dbReference type="Gene3D" id="2.60.120.10">
    <property type="entry name" value="Jelly Rolls"/>
    <property type="match status" value="4"/>
</dbReference>
<dbReference type="Pfam" id="PF00190">
    <property type="entry name" value="Cupin_1"/>
    <property type="match status" value="2"/>
</dbReference>
<dbReference type="CDD" id="cd02245">
    <property type="entry name" value="cupin_7S_vicilin-like_C"/>
    <property type="match status" value="1"/>
</dbReference>
<dbReference type="Gene3D" id="3.30.60.90">
    <property type="match status" value="2"/>
</dbReference>
<gene>
    <name evidence="8" type="ORF">IFM89_010349</name>
</gene>
<organism evidence="8 9">
    <name type="scientific">Coptis chinensis</name>
    <dbReference type="NCBI Taxonomy" id="261450"/>
    <lineage>
        <taxon>Eukaryota</taxon>
        <taxon>Viridiplantae</taxon>
        <taxon>Streptophyta</taxon>
        <taxon>Embryophyta</taxon>
        <taxon>Tracheophyta</taxon>
        <taxon>Spermatophyta</taxon>
        <taxon>Magnoliopsida</taxon>
        <taxon>Ranunculales</taxon>
        <taxon>Ranunculaceae</taxon>
        <taxon>Coptidoideae</taxon>
        <taxon>Coptis</taxon>
    </lineage>
</organism>
<dbReference type="OrthoDB" id="6270329at2759"/>
<feature type="domain" description="ZZ-type" evidence="7">
    <location>
        <begin position="997"/>
        <end position="1061"/>
    </location>
</feature>
<comment type="caution">
    <text evidence="8">The sequence shown here is derived from an EMBL/GenBank/DDBJ whole genome shotgun (WGS) entry which is preliminary data.</text>
</comment>
<keyword evidence="3" id="KW-0862">Zinc</keyword>
<dbReference type="PROSITE" id="PS50089">
    <property type="entry name" value="ZF_RING_2"/>
    <property type="match status" value="1"/>
</dbReference>
<dbReference type="InterPro" id="IPR050253">
    <property type="entry name" value="Seed_Storage-Functional"/>
</dbReference>
<feature type="region of interest" description="Disordered" evidence="5">
    <location>
        <begin position="1"/>
        <end position="111"/>
    </location>
</feature>
<feature type="region of interest" description="Disordered" evidence="5">
    <location>
        <begin position="1543"/>
        <end position="1590"/>
    </location>
</feature>
<reference evidence="8 9" key="1">
    <citation type="submission" date="2020-10" db="EMBL/GenBank/DDBJ databases">
        <title>The Coptis chinensis genome and diversification of protoberbering-type alkaloids.</title>
        <authorList>
            <person name="Wang B."/>
            <person name="Shu S."/>
            <person name="Song C."/>
            <person name="Liu Y."/>
        </authorList>
    </citation>
    <scope>NUCLEOTIDE SEQUENCE [LARGE SCALE GENOMIC DNA]</scope>
    <source>
        <strain evidence="8">HL-2020</strain>
        <tissue evidence="8">Leaf</tissue>
    </source>
</reference>
<dbReference type="SMART" id="SM00835">
    <property type="entry name" value="Cupin_1"/>
    <property type="match status" value="2"/>
</dbReference>
<feature type="domain" description="RING-type" evidence="6">
    <location>
        <begin position="880"/>
        <end position="918"/>
    </location>
</feature>
<evidence type="ECO:0000313" key="8">
    <source>
        <dbReference type="EMBL" id="KAF9604808.1"/>
    </source>
</evidence>
<feature type="region of interest" description="Disordered" evidence="5">
    <location>
        <begin position="441"/>
        <end position="500"/>
    </location>
</feature>
<dbReference type="Proteomes" id="UP000631114">
    <property type="component" value="Unassembled WGS sequence"/>
</dbReference>
<dbReference type="PROSITE" id="PS50135">
    <property type="entry name" value="ZF_ZZ_2"/>
    <property type="match status" value="2"/>
</dbReference>
<dbReference type="InterPro" id="IPR000433">
    <property type="entry name" value="Znf_ZZ"/>
</dbReference>
<dbReference type="InterPro" id="IPR013083">
    <property type="entry name" value="Znf_RING/FYVE/PHD"/>
</dbReference>
<feature type="domain" description="ZZ-type" evidence="7">
    <location>
        <begin position="351"/>
        <end position="415"/>
    </location>
</feature>
<keyword evidence="1" id="KW-0479">Metal-binding</keyword>
<dbReference type="PANTHER" id="PTHR31189:SF2">
    <property type="entry name" value="RMLC-LIKE CUPINS SUPERFAMILY PROTEIN"/>
    <property type="match status" value="1"/>
</dbReference>
<evidence type="ECO:0000259" key="7">
    <source>
        <dbReference type="PROSITE" id="PS50135"/>
    </source>
</evidence>
<evidence type="ECO:0000259" key="6">
    <source>
        <dbReference type="PROSITE" id="PS50089"/>
    </source>
</evidence>
<dbReference type="InterPro" id="IPR043145">
    <property type="entry name" value="Znf_ZZ_sf"/>
</dbReference>
<protein>
    <submittedName>
        <fullName evidence="8">Uncharacterized protein</fullName>
    </submittedName>
</protein>
<evidence type="ECO:0000256" key="1">
    <source>
        <dbReference type="ARBA" id="ARBA00022723"/>
    </source>
</evidence>
<evidence type="ECO:0000256" key="3">
    <source>
        <dbReference type="ARBA" id="ARBA00022833"/>
    </source>
</evidence>
<keyword evidence="9" id="KW-1185">Reference proteome</keyword>
<dbReference type="SUPFAM" id="SSF57850">
    <property type="entry name" value="RING/U-box"/>
    <property type="match status" value="3"/>
</dbReference>
<proteinExistence type="predicted"/>
<accession>A0A835LQX5</accession>
<feature type="compositionally biased region" description="Basic and acidic residues" evidence="5">
    <location>
        <begin position="471"/>
        <end position="499"/>
    </location>
</feature>
<evidence type="ECO:0000256" key="2">
    <source>
        <dbReference type="ARBA" id="ARBA00022771"/>
    </source>
</evidence>